<accession>A0AAD6CLP0</accession>
<evidence type="ECO:0000313" key="2">
    <source>
        <dbReference type="EMBL" id="KAJ5525398.1"/>
    </source>
</evidence>
<dbReference type="Proteomes" id="UP001220324">
    <property type="component" value="Unassembled WGS sequence"/>
</dbReference>
<feature type="region of interest" description="Disordered" evidence="1">
    <location>
        <begin position="16"/>
        <end position="40"/>
    </location>
</feature>
<evidence type="ECO:0000256" key="1">
    <source>
        <dbReference type="SAM" id="MobiDB-lite"/>
    </source>
</evidence>
<gene>
    <name evidence="2" type="ORF">N7494_012048</name>
</gene>
<reference evidence="2 3" key="1">
    <citation type="journal article" date="2023" name="IMA Fungus">
        <title>Comparative genomic study of the Penicillium genus elucidates a diverse pangenome and 15 lateral gene transfer events.</title>
        <authorList>
            <person name="Petersen C."/>
            <person name="Sorensen T."/>
            <person name="Nielsen M.R."/>
            <person name="Sondergaard T.E."/>
            <person name="Sorensen J.L."/>
            <person name="Fitzpatrick D.A."/>
            <person name="Frisvad J.C."/>
            <person name="Nielsen K.L."/>
        </authorList>
    </citation>
    <scope>NUCLEOTIDE SEQUENCE [LARGE SCALE GENOMIC DNA]</scope>
    <source>
        <strain evidence="2 3">IBT 35679</strain>
    </source>
</reference>
<keyword evidence="3" id="KW-1185">Reference proteome</keyword>
<organism evidence="2 3">
    <name type="scientific">Penicillium frequentans</name>
    <dbReference type="NCBI Taxonomy" id="3151616"/>
    <lineage>
        <taxon>Eukaryota</taxon>
        <taxon>Fungi</taxon>
        <taxon>Dikarya</taxon>
        <taxon>Ascomycota</taxon>
        <taxon>Pezizomycotina</taxon>
        <taxon>Eurotiomycetes</taxon>
        <taxon>Eurotiomycetidae</taxon>
        <taxon>Eurotiales</taxon>
        <taxon>Aspergillaceae</taxon>
        <taxon>Penicillium</taxon>
    </lineage>
</organism>
<feature type="region of interest" description="Disordered" evidence="1">
    <location>
        <begin position="92"/>
        <end position="122"/>
    </location>
</feature>
<name>A0AAD6CLP0_9EURO</name>
<proteinExistence type="predicted"/>
<dbReference type="EMBL" id="JAQIZZ010000008">
    <property type="protein sequence ID" value="KAJ5525398.1"/>
    <property type="molecule type" value="Genomic_DNA"/>
</dbReference>
<protein>
    <submittedName>
        <fullName evidence="2">Uncharacterized protein</fullName>
    </submittedName>
</protein>
<dbReference type="AlphaFoldDB" id="A0AAD6CLP0"/>
<comment type="caution">
    <text evidence="2">The sequence shown here is derived from an EMBL/GenBank/DDBJ whole genome shotgun (WGS) entry which is preliminary data.</text>
</comment>
<evidence type="ECO:0000313" key="3">
    <source>
        <dbReference type="Proteomes" id="UP001220324"/>
    </source>
</evidence>
<sequence length="157" mass="16847">MEAWLSCGASKTSKYLQSSTHGLPASPHYQKSAHRAKSDVPRQSLRALVQLHVVQQYVGGVTVRVCDGGAAQHPGPIIFAQRSNCMTMNHTHERGQMQDPSSAGVKDQLNEDGSGPVQTPSGQCIKRERENPILWPVSLGAGGTNNRASVTRLLPPG</sequence>